<accession>A0A4R2NBE2</accession>
<name>A0A4R2NBE2_9PAST</name>
<organism evidence="1 2">
    <name type="scientific">Nicoletella semolina</name>
    <dbReference type="NCBI Taxonomy" id="271160"/>
    <lineage>
        <taxon>Bacteria</taxon>
        <taxon>Pseudomonadati</taxon>
        <taxon>Pseudomonadota</taxon>
        <taxon>Gammaproteobacteria</taxon>
        <taxon>Pasteurellales</taxon>
        <taxon>Pasteurellaceae</taxon>
        <taxon>Nicoletella</taxon>
    </lineage>
</organism>
<sequence>MNVWLIAAMAMILVPAITLAAWVTWDYRDILFENKKARKTR</sequence>
<gene>
    <name evidence="1" type="ORF">EV693_10259</name>
</gene>
<keyword evidence="2" id="KW-1185">Reference proteome</keyword>
<comment type="caution">
    <text evidence="1">The sequence shown here is derived from an EMBL/GenBank/DDBJ whole genome shotgun (WGS) entry which is preliminary data.</text>
</comment>
<evidence type="ECO:0000313" key="1">
    <source>
        <dbReference type="EMBL" id="TCP18380.1"/>
    </source>
</evidence>
<dbReference type="RefSeq" id="WP_260771284.1">
    <property type="nucleotide sequence ID" value="NZ_LVXA01000001.1"/>
</dbReference>
<reference evidence="1 2" key="1">
    <citation type="submission" date="2019-03" db="EMBL/GenBank/DDBJ databases">
        <title>Genomic Encyclopedia of Type Strains, Phase IV (KMG-IV): sequencing the most valuable type-strain genomes for metagenomic binning, comparative biology and taxonomic classification.</title>
        <authorList>
            <person name="Goeker M."/>
        </authorList>
    </citation>
    <scope>NUCLEOTIDE SEQUENCE [LARGE SCALE GENOMIC DNA]</scope>
    <source>
        <strain evidence="1 2">DSM 16380</strain>
    </source>
</reference>
<dbReference type="Proteomes" id="UP000295537">
    <property type="component" value="Unassembled WGS sequence"/>
</dbReference>
<proteinExistence type="predicted"/>
<dbReference type="AlphaFoldDB" id="A0A4R2NBE2"/>
<evidence type="ECO:0000313" key="2">
    <source>
        <dbReference type="Proteomes" id="UP000295537"/>
    </source>
</evidence>
<protein>
    <submittedName>
        <fullName evidence="1">Uncharacterized protein</fullName>
    </submittedName>
</protein>
<dbReference type="EMBL" id="SLXJ01000002">
    <property type="protein sequence ID" value="TCP18380.1"/>
    <property type="molecule type" value="Genomic_DNA"/>
</dbReference>